<feature type="domain" description="Histidine kinase" evidence="5">
    <location>
        <begin position="210"/>
        <end position="420"/>
    </location>
</feature>
<protein>
    <recommendedName>
        <fullName evidence="2">histidine kinase</fullName>
        <ecNumber evidence="2">2.7.13.3</ecNumber>
    </recommendedName>
</protein>
<name>A0A2V2BFP6_9GAMM</name>
<dbReference type="InterPro" id="IPR005467">
    <property type="entry name" value="His_kinase_dom"/>
</dbReference>
<dbReference type="PRINTS" id="PR00344">
    <property type="entry name" value="BCTRLSENSOR"/>
</dbReference>
<feature type="transmembrane region" description="Helical" evidence="4">
    <location>
        <begin position="174"/>
        <end position="195"/>
    </location>
</feature>
<proteinExistence type="predicted"/>
<gene>
    <name evidence="6" type="ORF">C7431_111103</name>
</gene>
<dbReference type="SUPFAM" id="SSF47384">
    <property type="entry name" value="Homodimeric domain of signal transducing histidine kinase"/>
    <property type="match status" value="1"/>
</dbReference>
<evidence type="ECO:0000259" key="5">
    <source>
        <dbReference type="PROSITE" id="PS50109"/>
    </source>
</evidence>
<evidence type="ECO:0000256" key="3">
    <source>
        <dbReference type="ARBA" id="ARBA00022553"/>
    </source>
</evidence>
<dbReference type="PANTHER" id="PTHR43547:SF2">
    <property type="entry name" value="HYBRID SIGNAL TRANSDUCTION HISTIDINE KINASE C"/>
    <property type="match status" value="1"/>
</dbReference>
<keyword evidence="6" id="KW-0418">Kinase</keyword>
<reference evidence="6 7" key="1">
    <citation type="submission" date="2018-05" db="EMBL/GenBank/DDBJ databases">
        <title>Genomic Encyclopedia of Type Strains, Phase IV (KMG-V): Genome sequencing to study the core and pangenomes of soil and plant-associated prokaryotes.</title>
        <authorList>
            <person name="Whitman W."/>
        </authorList>
    </citation>
    <scope>NUCLEOTIDE SEQUENCE [LARGE SCALE GENOMIC DNA]</scope>
    <source>
        <strain evidence="6 7">PNA 200-10</strain>
    </source>
</reference>
<dbReference type="EC" id="2.7.13.3" evidence="2"/>
<evidence type="ECO:0000256" key="2">
    <source>
        <dbReference type="ARBA" id="ARBA00012438"/>
    </source>
</evidence>
<dbReference type="InterPro" id="IPR036890">
    <property type="entry name" value="HATPase_C_sf"/>
</dbReference>
<accession>A0A2V2BFP6</accession>
<sequence>MKGKLFALVFMFLTPLMALSVYFTVSHFNAIKHQYNQLDPNLDNYSTGEVLFLSFERMRTAAYETNTPDAFTLKKEIFDAKVSVLNYKSMDRHSFYYNKHFATDVKVLEAQSKKLGEIYASMSPGKDRQDALLHQIDVMTPTMEDIQEVIYRIQLNNFQGMKSLIKDNAGLAETSALCSLFLFFLIVASACYYVIMLRDVIKKKNIFISTIYHELSGSLHKIQMSADLINPRDDVLSAEKYLGRIIFHTNKLTNQTKEIMEYSKIEIGNVTLKNSSFSLEELLEAGISLFNEQNGNRLSTRICPHDGYIYSDMGKLTSVISNFLDNANKNTDHGVISVYLKKNRDRLVIRVSDNGSGFDIKKLPFLFKPFNQGIKAETRQGIGLGLSIVNNYVRLLKGKIRVRSAPGKGSTFTVFIPLSSFH</sequence>
<dbReference type="Gene3D" id="3.30.565.10">
    <property type="entry name" value="Histidine kinase-like ATPase, C-terminal domain"/>
    <property type="match status" value="1"/>
</dbReference>
<organism evidence="6 7">
    <name type="scientific">Pantoea allii</name>
    <dbReference type="NCBI Taxonomy" id="574096"/>
    <lineage>
        <taxon>Bacteria</taxon>
        <taxon>Pseudomonadati</taxon>
        <taxon>Pseudomonadota</taxon>
        <taxon>Gammaproteobacteria</taxon>
        <taxon>Enterobacterales</taxon>
        <taxon>Erwiniaceae</taxon>
        <taxon>Pantoea</taxon>
    </lineage>
</organism>
<comment type="caution">
    <text evidence="6">The sequence shown here is derived from an EMBL/GenBank/DDBJ whole genome shotgun (WGS) entry which is preliminary data.</text>
</comment>
<dbReference type="CDD" id="cd00075">
    <property type="entry name" value="HATPase"/>
    <property type="match status" value="1"/>
</dbReference>
<evidence type="ECO:0000313" key="7">
    <source>
        <dbReference type="Proteomes" id="UP000245981"/>
    </source>
</evidence>
<keyword evidence="3" id="KW-0597">Phosphoprotein</keyword>
<keyword evidence="4" id="KW-0812">Transmembrane</keyword>
<dbReference type="Proteomes" id="UP000245981">
    <property type="component" value="Unassembled WGS sequence"/>
</dbReference>
<dbReference type="EMBL" id="QGHF01000011">
    <property type="protein sequence ID" value="PWK94366.1"/>
    <property type="molecule type" value="Genomic_DNA"/>
</dbReference>
<dbReference type="InterPro" id="IPR036097">
    <property type="entry name" value="HisK_dim/P_sf"/>
</dbReference>
<dbReference type="SUPFAM" id="SSF55874">
    <property type="entry name" value="ATPase domain of HSP90 chaperone/DNA topoisomerase II/histidine kinase"/>
    <property type="match status" value="1"/>
</dbReference>
<comment type="catalytic activity">
    <reaction evidence="1">
        <text>ATP + protein L-histidine = ADP + protein N-phospho-L-histidine.</text>
        <dbReference type="EC" id="2.7.13.3"/>
    </reaction>
</comment>
<dbReference type="Gene3D" id="1.10.287.130">
    <property type="match status" value="1"/>
</dbReference>
<dbReference type="SMART" id="SM00387">
    <property type="entry name" value="HATPase_c"/>
    <property type="match status" value="1"/>
</dbReference>
<dbReference type="InterPro" id="IPR004358">
    <property type="entry name" value="Sig_transdc_His_kin-like_C"/>
</dbReference>
<evidence type="ECO:0000256" key="1">
    <source>
        <dbReference type="ARBA" id="ARBA00000085"/>
    </source>
</evidence>
<dbReference type="RefSeq" id="WP_244915499.1">
    <property type="nucleotide sequence ID" value="NZ_QGHF01000011.1"/>
</dbReference>
<keyword evidence="6" id="KW-0808">Transferase</keyword>
<keyword evidence="4" id="KW-1133">Transmembrane helix</keyword>
<keyword evidence="4" id="KW-0472">Membrane</keyword>
<dbReference type="PANTHER" id="PTHR43547">
    <property type="entry name" value="TWO-COMPONENT HISTIDINE KINASE"/>
    <property type="match status" value="1"/>
</dbReference>
<evidence type="ECO:0000256" key="4">
    <source>
        <dbReference type="SAM" id="Phobius"/>
    </source>
</evidence>
<dbReference type="Pfam" id="PF02518">
    <property type="entry name" value="HATPase_c"/>
    <property type="match status" value="1"/>
</dbReference>
<dbReference type="AlphaFoldDB" id="A0A2V2BFP6"/>
<dbReference type="InterPro" id="IPR003594">
    <property type="entry name" value="HATPase_dom"/>
</dbReference>
<dbReference type="GO" id="GO:0000155">
    <property type="term" value="F:phosphorelay sensor kinase activity"/>
    <property type="evidence" value="ECO:0007669"/>
    <property type="project" value="InterPro"/>
</dbReference>
<evidence type="ECO:0000313" key="6">
    <source>
        <dbReference type="EMBL" id="PWK94366.1"/>
    </source>
</evidence>
<dbReference type="PROSITE" id="PS50109">
    <property type="entry name" value="HIS_KIN"/>
    <property type="match status" value="1"/>
</dbReference>